<feature type="region of interest" description="Disordered" evidence="3">
    <location>
        <begin position="17"/>
        <end position="39"/>
    </location>
</feature>
<reference evidence="4 5" key="1">
    <citation type="submission" date="2024-01" db="EMBL/GenBank/DDBJ databases">
        <title>A draft genome for a cacao thread blight-causing isolate of Paramarasmius palmivorus.</title>
        <authorList>
            <person name="Baruah I.K."/>
            <person name="Bukari Y."/>
            <person name="Amoako-Attah I."/>
            <person name="Meinhardt L.W."/>
            <person name="Bailey B.A."/>
            <person name="Cohen S.P."/>
        </authorList>
    </citation>
    <scope>NUCLEOTIDE SEQUENCE [LARGE SCALE GENOMIC DNA]</scope>
    <source>
        <strain evidence="4 5">GH-12</strain>
    </source>
</reference>
<dbReference type="PANTHER" id="PTHR12655:SF0">
    <property type="entry name" value="ACYL-COENZYME A THIOESTERASE 9, MITOCHONDRIAL"/>
    <property type="match status" value="1"/>
</dbReference>
<dbReference type="GO" id="GO:0006637">
    <property type="term" value="P:acyl-CoA metabolic process"/>
    <property type="evidence" value="ECO:0007669"/>
    <property type="project" value="TreeGrafter"/>
</dbReference>
<keyword evidence="5" id="KW-1185">Reference proteome</keyword>
<evidence type="ECO:0000256" key="3">
    <source>
        <dbReference type="SAM" id="MobiDB-lite"/>
    </source>
</evidence>
<organism evidence="4 5">
    <name type="scientific">Paramarasmius palmivorus</name>
    <dbReference type="NCBI Taxonomy" id="297713"/>
    <lineage>
        <taxon>Eukaryota</taxon>
        <taxon>Fungi</taxon>
        <taxon>Dikarya</taxon>
        <taxon>Basidiomycota</taxon>
        <taxon>Agaricomycotina</taxon>
        <taxon>Agaricomycetes</taxon>
        <taxon>Agaricomycetidae</taxon>
        <taxon>Agaricales</taxon>
        <taxon>Marasmiineae</taxon>
        <taxon>Marasmiaceae</taxon>
        <taxon>Paramarasmius</taxon>
    </lineage>
</organism>
<proteinExistence type="inferred from homology"/>
<evidence type="ECO:0000313" key="4">
    <source>
        <dbReference type="EMBL" id="KAK7035388.1"/>
    </source>
</evidence>
<comment type="caution">
    <text evidence="4">The sequence shown here is derived from an EMBL/GenBank/DDBJ whole genome shotgun (WGS) entry which is preliminary data.</text>
</comment>
<sequence>MPMRTPVMWSEVLLTSETGRENEASKTPPPESSADLTPRNMHDSYTEFILPFGSSAQLLEQYTNASGGIRTGKLMEHLDSLAGSISYKHMLGPGVQTLGKIHERGFYIVTASVDRYETYLGSWNPSYWADLYA</sequence>
<evidence type="ECO:0000313" key="5">
    <source>
        <dbReference type="Proteomes" id="UP001383192"/>
    </source>
</evidence>
<evidence type="ECO:0000256" key="2">
    <source>
        <dbReference type="ARBA" id="ARBA00022801"/>
    </source>
</evidence>
<dbReference type="PANTHER" id="PTHR12655">
    <property type="entry name" value="ACYL-COA THIOESTERASE"/>
    <property type="match status" value="1"/>
</dbReference>
<comment type="similarity">
    <text evidence="1">Belongs to the acyl coenzyme A hydrolase family.</text>
</comment>
<protein>
    <submittedName>
        <fullName evidence="4">Uncharacterized protein</fullName>
    </submittedName>
</protein>
<dbReference type="GO" id="GO:0005739">
    <property type="term" value="C:mitochondrion"/>
    <property type="evidence" value="ECO:0007669"/>
    <property type="project" value="TreeGrafter"/>
</dbReference>
<keyword evidence="2" id="KW-0378">Hydrolase</keyword>
<accession>A0AAW0C930</accession>
<dbReference type="GO" id="GO:0047617">
    <property type="term" value="F:fatty acyl-CoA hydrolase activity"/>
    <property type="evidence" value="ECO:0007669"/>
    <property type="project" value="TreeGrafter"/>
</dbReference>
<name>A0AAW0C930_9AGAR</name>
<dbReference type="Proteomes" id="UP001383192">
    <property type="component" value="Unassembled WGS sequence"/>
</dbReference>
<dbReference type="Gene3D" id="3.10.129.10">
    <property type="entry name" value="Hotdog Thioesterase"/>
    <property type="match status" value="1"/>
</dbReference>
<dbReference type="AlphaFoldDB" id="A0AAW0C930"/>
<dbReference type="EMBL" id="JAYKXP010000053">
    <property type="protein sequence ID" value="KAK7035388.1"/>
    <property type="molecule type" value="Genomic_DNA"/>
</dbReference>
<evidence type="ECO:0000256" key="1">
    <source>
        <dbReference type="ARBA" id="ARBA00010458"/>
    </source>
</evidence>
<gene>
    <name evidence="4" type="ORF">VNI00_011919</name>
</gene>